<sequence length="233" mass="27056">MSASSSSNPTSGNTDEKPKLPHGFEWLKLVASHYTGALDERGEQDYSRVLAERQREASCRRCEKYRDWNLKYSPTVIFMREQIERIGGQIGREHIICDHCDEYKAGGFNPSLGILICQNHVANRLHLEDTLSHEMIHAYDEMKFHVDWTNLKHHACSEIRASNLSGECRMTNEIFRRGQFRVTRQHQECVRRRAVLSVMGNPHCKDEEAAKKAVAQVWDSCFNDTRPFDEIYR</sequence>
<gene>
    <name evidence="1" type="ORF">V1525DRAFT_393331</name>
</gene>
<dbReference type="EMBL" id="MU971336">
    <property type="protein sequence ID" value="KAK9240974.1"/>
    <property type="molecule type" value="Genomic_DNA"/>
</dbReference>
<name>A0ACC3TC30_LIPKO</name>
<evidence type="ECO:0000313" key="2">
    <source>
        <dbReference type="Proteomes" id="UP001433508"/>
    </source>
</evidence>
<keyword evidence="2" id="KW-1185">Reference proteome</keyword>
<proteinExistence type="predicted"/>
<accession>A0ACC3TC30</accession>
<protein>
    <submittedName>
        <fullName evidence="1">Atp23p</fullName>
    </submittedName>
</protein>
<reference evidence="2" key="1">
    <citation type="journal article" date="2024" name="Front. Bioeng. Biotechnol.">
        <title>Genome-scale model development and genomic sequencing of the oleaginous clade Lipomyces.</title>
        <authorList>
            <person name="Czajka J.J."/>
            <person name="Han Y."/>
            <person name="Kim J."/>
            <person name="Mondo S.J."/>
            <person name="Hofstad B.A."/>
            <person name="Robles A."/>
            <person name="Haridas S."/>
            <person name="Riley R."/>
            <person name="LaButti K."/>
            <person name="Pangilinan J."/>
            <person name="Andreopoulos W."/>
            <person name="Lipzen A."/>
            <person name="Yan J."/>
            <person name="Wang M."/>
            <person name="Ng V."/>
            <person name="Grigoriev I.V."/>
            <person name="Spatafora J.W."/>
            <person name="Magnuson J.K."/>
            <person name="Baker S.E."/>
            <person name="Pomraning K.R."/>
        </authorList>
    </citation>
    <scope>NUCLEOTIDE SEQUENCE [LARGE SCALE GENOMIC DNA]</scope>
    <source>
        <strain evidence="2">CBS 7786</strain>
    </source>
</reference>
<comment type="caution">
    <text evidence="1">The sequence shown here is derived from an EMBL/GenBank/DDBJ whole genome shotgun (WGS) entry which is preliminary data.</text>
</comment>
<evidence type="ECO:0000313" key="1">
    <source>
        <dbReference type="EMBL" id="KAK9240974.1"/>
    </source>
</evidence>
<dbReference type="Proteomes" id="UP001433508">
    <property type="component" value="Unassembled WGS sequence"/>
</dbReference>
<organism evidence="1 2">
    <name type="scientific">Lipomyces kononenkoae</name>
    <name type="common">Yeast</name>
    <dbReference type="NCBI Taxonomy" id="34357"/>
    <lineage>
        <taxon>Eukaryota</taxon>
        <taxon>Fungi</taxon>
        <taxon>Dikarya</taxon>
        <taxon>Ascomycota</taxon>
        <taxon>Saccharomycotina</taxon>
        <taxon>Lipomycetes</taxon>
        <taxon>Lipomycetales</taxon>
        <taxon>Lipomycetaceae</taxon>
        <taxon>Lipomyces</taxon>
    </lineage>
</organism>